<keyword evidence="1" id="KW-0472">Membrane</keyword>
<organism evidence="2">
    <name type="scientific">Triticum aestivum</name>
    <name type="common">Wheat</name>
    <dbReference type="NCBI Taxonomy" id="4565"/>
    <lineage>
        <taxon>Eukaryota</taxon>
        <taxon>Viridiplantae</taxon>
        <taxon>Streptophyta</taxon>
        <taxon>Embryophyta</taxon>
        <taxon>Tracheophyta</taxon>
        <taxon>Spermatophyta</taxon>
        <taxon>Magnoliopsida</taxon>
        <taxon>Liliopsida</taxon>
        <taxon>Poales</taxon>
        <taxon>Poaceae</taxon>
        <taxon>BOP clade</taxon>
        <taxon>Pooideae</taxon>
        <taxon>Triticodae</taxon>
        <taxon>Triticeae</taxon>
        <taxon>Triticinae</taxon>
        <taxon>Triticum</taxon>
    </lineage>
</organism>
<dbReference type="Proteomes" id="UP000019116">
    <property type="component" value="Chromosome Un"/>
</dbReference>
<dbReference type="Proteomes" id="UP000019116">
    <property type="component" value="Chromosome 2A"/>
</dbReference>
<dbReference type="EnsemblPlants" id="TraesCSU02G216900.1">
    <property type="protein sequence ID" value="TraesCSU02G216900.1.cds1"/>
    <property type="gene ID" value="TraesCSU02G216900"/>
</dbReference>
<accession>A0A341QLW3</accession>
<dbReference type="OrthoDB" id="695539at2759"/>
<keyword evidence="3" id="KW-1185">Reference proteome</keyword>
<dbReference type="PANTHER" id="PTHR33115:SF69">
    <property type="entry name" value="GENOME ASSEMBLY, CHROMOSOME: II"/>
    <property type="match status" value="1"/>
</dbReference>
<sequence length="120" mass="13659">MEVLFRIGRSGPGAPRNRKEKRQLQGLRDELDASLEEELQRRPEVRIINKYAVVMAYIRMGMKGVGALALLWATVVLLGGFVSDLRKIDFWYLTMIAFVQAAGLVIIFSSLLYAKFLRKV</sequence>
<dbReference type="Gramene" id="TraesCS2A02G557400.1">
    <property type="protein sequence ID" value="TraesCS2A02G557400.1.cds1"/>
    <property type="gene ID" value="TraesCS2A02G557400"/>
</dbReference>
<dbReference type="Gramene" id="TraesARI2A03G00813610.1">
    <property type="protein sequence ID" value="TraesARI2A03G00813610.1.CDS1"/>
    <property type="gene ID" value="TraesARI2A03G00813610"/>
</dbReference>
<reference evidence="2" key="1">
    <citation type="submission" date="2018-08" db="EMBL/GenBank/DDBJ databases">
        <authorList>
            <person name="Rossello M."/>
        </authorList>
    </citation>
    <scope>NUCLEOTIDE SEQUENCE [LARGE SCALE GENOMIC DNA]</scope>
    <source>
        <strain evidence="2">cv. Chinese Spring</strain>
    </source>
</reference>
<proteinExistence type="predicted"/>
<dbReference type="Gramene" id="TraesCS2A03G1280400.1">
    <property type="protein sequence ID" value="TraesCS2A03G1280400.1.CDS1"/>
    <property type="gene ID" value="TraesCS2A03G1280400"/>
</dbReference>
<evidence type="ECO:0000256" key="1">
    <source>
        <dbReference type="SAM" id="Phobius"/>
    </source>
</evidence>
<feature type="transmembrane region" description="Helical" evidence="1">
    <location>
        <begin position="90"/>
        <end position="114"/>
    </location>
</feature>
<reference evidence="2" key="2">
    <citation type="submission" date="2018-10" db="UniProtKB">
        <authorList>
            <consortium name="EnsemblPlants"/>
        </authorList>
    </citation>
    <scope>IDENTIFICATION</scope>
</reference>
<evidence type="ECO:0000313" key="3">
    <source>
        <dbReference type="Proteomes" id="UP000019116"/>
    </source>
</evidence>
<keyword evidence="1" id="KW-0812">Transmembrane</keyword>
<dbReference type="EnsemblPlants" id="TraesCS2A02G557400.1">
    <property type="protein sequence ID" value="TraesCS2A02G557400.1.cds1"/>
    <property type="gene ID" value="TraesCS2A02G557400"/>
</dbReference>
<dbReference type="PANTHER" id="PTHR33115">
    <property type="entry name" value="ARM REPEAT SUPERFAMILY PROTEIN"/>
    <property type="match status" value="1"/>
</dbReference>
<dbReference type="Gramene" id="TraesCSU03G0352100.1">
    <property type="protein sequence ID" value="TraesCSU03G0352100.1.CDS1"/>
    <property type="gene ID" value="TraesCSU03G0352100"/>
</dbReference>
<dbReference type="STRING" id="4565.A0A341QLW3"/>
<dbReference type="AlphaFoldDB" id="A0A341QLW3"/>
<protein>
    <submittedName>
        <fullName evidence="2">Uncharacterized protein</fullName>
    </submittedName>
</protein>
<feature type="transmembrane region" description="Helical" evidence="1">
    <location>
        <begin position="65"/>
        <end position="84"/>
    </location>
</feature>
<name>A0A341QLW3_WHEAT</name>
<dbReference type="Gramene" id="TraesMAC2A03G00803550.1">
    <property type="protein sequence ID" value="TraesMAC2A03G00803550.1.CDS1"/>
    <property type="gene ID" value="TraesMAC2A03G00803550"/>
</dbReference>
<keyword evidence="1" id="KW-1133">Transmembrane helix</keyword>
<evidence type="ECO:0000313" key="2">
    <source>
        <dbReference type="EnsemblPlants" id="TraesCSU02G216900.1.cds1"/>
    </source>
</evidence>
<dbReference type="Gramene" id="TraesCSU02G216900.1">
    <property type="protein sequence ID" value="TraesCSU02G216900.1.cds1"/>
    <property type="gene ID" value="TraesCSU02G216900"/>
</dbReference>